<proteinExistence type="predicted"/>
<dbReference type="SUPFAM" id="SSF46785">
    <property type="entry name" value="Winged helix' DNA-binding domain"/>
    <property type="match status" value="1"/>
</dbReference>
<evidence type="ECO:0000256" key="3">
    <source>
        <dbReference type="ARBA" id="ARBA00023163"/>
    </source>
</evidence>
<dbReference type="PROSITE" id="PS51063">
    <property type="entry name" value="HTH_CRP_2"/>
    <property type="match status" value="1"/>
</dbReference>
<dbReference type="PRINTS" id="PR00103">
    <property type="entry name" value="CAMPKINASE"/>
</dbReference>
<keyword evidence="3" id="KW-0804">Transcription</keyword>
<dbReference type="InterPro" id="IPR050397">
    <property type="entry name" value="Env_Response_Regulators"/>
</dbReference>
<dbReference type="PROSITE" id="PS50042">
    <property type="entry name" value="CNMP_BINDING_3"/>
    <property type="match status" value="1"/>
</dbReference>
<dbReference type="SMART" id="SM00100">
    <property type="entry name" value="cNMP"/>
    <property type="match status" value="1"/>
</dbReference>
<evidence type="ECO:0000256" key="1">
    <source>
        <dbReference type="ARBA" id="ARBA00023015"/>
    </source>
</evidence>
<evidence type="ECO:0000259" key="5">
    <source>
        <dbReference type="PROSITE" id="PS51063"/>
    </source>
</evidence>
<dbReference type="InterPro" id="IPR012318">
    <property type="entry name" value="HTH_CRP"/>
</dbReference>
<gene>
    <name evidence="6" type="ORF">ORI27_32025</name>
</gene>
<dbReference type="Proteomes" id="UP001300745">
    <property type="component" value="Unassembled WGS sequence"/>
</dbReference>
<dbReference type="CDD" id="cd00038">
    <property type="entry name" value="CAP_ED"/>
    <property type="match status" value="1"/>
</dbReference>
<keyword evidence="1" id="KW-0805">Transcription regulation</keyword>
<feature type="domain" description="HTH crp-type" evidence="5">
    <location>
        <begin position="175"/>
        <end position="248"/>
    </location>
</feature>
<evidence type="ECO:0000256" key="2">
    <source>
        <dbReference type="ARBA" id="ARBA00023125"/>
    </source>
</evidence>
<dbReference type="InterPro" id="IPR036390">
    <property type="entry name" value="WH_DNA-bd_sf"/>
</dbReference>
<evidence type="ECO:0000313" key="7">
    <source>
        <dbReference type="Proteomes" id="UP001300745"/>
    </source>
</evidence>
<name>A0ABT3SQ63_9MYCO</name>
<dbReference type="Gene3D" id="1.10.10.10">
    <property type="entry name" value="Winged helix-like DNA-binding domain superfamily/Winged helix DNA-binding domain"/>
    <property type="match status" value="1"/>
</dbReference>
<dbReference type="EMBL" id="JAPJDO010000068">
    <property type="protein sequence ID" value="MCX2941319.1"/>
    <property type="molecule type" value="Genomic_DNA"/>
</dbReference>
<accession>A0ABT3SQ63</accession>
<evidence type="ECO:0000313" key="6">
    <source>
        <dbReference type="EMBL" id="MCX2941319.1"/>
    </source>
</evidence>
<dbReference type="PANTHER" id="PTHR24567">
    <property type="entry name" value="CRP FAMILY TRANSCRIPTIONAL REGULATORY PROTEIN"/>
    <property type="match status" value="1"/>
</dbReference>
<dbReference type="SMART" id="SM00419">
    <property type="entry name" value="HTH_CRP"/>
    <property type="match status" value="1"/>
</dbReference>
<reference evidence="6 7" key="1">
    <citation type="submission" date="2022-11" db="EMBL/GenBank/DDBJ databases">
        <title>Mycobacterium sp. nov.</title>
        <authorList>
            <person name="Papic B."/>
            <person name="Spicic S."/>
            <person name="Duvnjak S."/>
        </authorList>
    </citation>
    <scope>NUCLEOTIDE SEQUENCE [LARGE SCALE GENOMIC DNA]</scope>
    <source>
        <strain evidence="6 7">CVI_P4</strain>
    </source>
</reference>
<organism evidence="6 7">
    <name type="scientific">Mycobacterium pinniadriaticum</name>
    <dbReference type="NCBI Taxonomy" id="2994102"/>
    <lineage>
        <taxon>Bacteria</taxon>
        <taxon>Bacillati</taxon>
        <taxon>Actinomycetota</taxon>
        <taxon>Actinomycetes</taxon>
        <taxon>Mycobacteriales</taxon>
        <taxon>Mycobacteriaceae</taxon>
        <taxon>Mycobacterium</taxon>
    </lineage>
</organism>
<dbReference type="SUPFAM" id="SSF51206">
    <property type="entry name" value="cAMP-binding domain-like"/>
    <property type="match status" value="1"/>
</dbReference>
<dbReference type="InterPro" id="IPR036388">
    <property type="entry name" value="WH-like_DNA-bd_sf"/>
</dbReference>
<keyword evidence="2" id="KW-0238">DNA-binding</keyword>
<keyword evidence="7" id="KW-1185">Reference proteome</keyword>
<dbReference type="InterPro" id="IPR014710">
    <property type="entry name" value="RmlC-like_jellyroll"/>
</dbReference>
<dbReference type="PANTHER" id="PTHR24567:SF74">
    <property type="entry name" value="HTH-TYPE TRANSCRIPTIONAL REGULATOR ARCR"/>
    <property type="match status" value="1"/>
</dbReference>
<dbReference type="Gene3D" id="2.60.120.10">
    <property type="entry name" value="Jelly Rolls"/>
    <property type="match status" value="1"/>
</dbReference>
<dbReference type="InterPro" id="IPR018490">
    <property type="entry name" value="cNMP-bd_dom_sf"/>
</dbReference>
<evidence type="ECO:0000259" key="4">
    <source>
        <dbReference type="PROSITE" id="PS50042"/>
    </source>
</evidence>
<sequence>MNEPTDVFLPATPTRKLWSDPIRCRPVDGHDLQQFLAHTGVSDYLRAGDVDALAGQLLTFDVPARTTIFAQGQPGDRFFIIIEGKVKIVQRTPRGRESLLALLGPTDMFGELALLDPGPRTSTATTISRVKAVSMDHGALHFWIAQRPHVAEQLLGALARRLQRTDDHIVDMIFTDVPGRVAKQLLHLAARFGATDSAGLRVRHDLSQKELSQLVGSSRETVNKALVAFEQRGWIAMEPKGVIILDHRALARRSR</sequence>
<feature type="domain" description="Cyclic nucleotide-binding" evidence="4">
    <location>
        <begin position="50"/>
        <end position="161"/>
    </location>
</feature>
<dbReference type="InterPro" id="IPR000595">
    <property type="entry name" value="cNMP-bd_dom"/>
</dbReference>
<dbReference type="Pfam" id="PF00027">
    <property type="entry name" value="cNMP_binding"/>
    <property type="match status" value="1"/>
</dbReference>
<dbReference type="Pfam" id="PF13545">
    <property type="entry name" value="HTH_Crp_2"/>
    <property type="match status" value="1"/>
</dbReference>
<comment type="caution">
    <text evidence="6">The sequence shown here is derived from an EMBL/GenBank/DDBJ whole genome shotgun (WGS) entry which is preliminary data.</text>
</comment>
<protein>
    <submittedName>
        <fullName evidence="6">Crp/Fnr family transcriptional regulator</fullName>
    </submittedName>
</protein>